<keyword evidence="1" id="KW-1133">Transmembrane helix</keyword>
<feature type="transmembrane region" description="Helical" evidence="1">
    <location>
        <begin position="76"/>
        <end position="104"/>
    </location>
</feature>
<comment type="caution">
    <text evidence="2">The sequence shown here is derived from an EMBL/GenBank/DDBJ whole genome shotgun (WGS) entry which is preliminary data.</text>
</comment>
<keyword evidence="1" id="KW-0472">Membrane</keyword>
<dbReference type="EMBL" id="JASOOE010000010">
    <property type="protein sequence ID" value="MDK7187532.1"/>
    <property type="molecule type" value="Genomic_DNA"/>
</dbReference>
<protein>
    <submittedName>
        <fullName evidence="2">Uncharacterized protein</fullName>
    </submittedName>
</protein>
<dbReference type="RefSeq" id="WP_006908065.1">
    <property type="nucleotide sequence ID" value="NZ_CAUPDI010000013.1"/>
</dbReference>
<sequence length="110" mass="12950">MLSLESFFKQIPKDAWIYNYVASFVFYIIGDFNNFMSLILFPITIALVLYVLTYVIDGKEYTQYLGFYPLERDTIAFIICLICNYILWHLSFGLLVIALALIIWQNVRRA</sequence>
<evidence type="ECO:0000313" key="3">
    <source>
        <dbReference type="Proteomes" id="UP001229251"/>
    </source>
</evidence>
<name>A0AAJ1Q612_9LACT</name>
<gene>
    <name evidence="2" type="ORF">QP433_06020</name>
</gene>
<keyword evidence="1" id="KW-0812">Transmembrane</keyword>
<feature type="transmembrane region" description="Helical" evidence="1">
    <location>
        <begin position="39"/>
        <end position="56"/>
    </location>
</feature>
<reference evidence="2" key="1">
    <citation type="submission" date="2023-05" db="EMBL/GenBank/DDBJ databases">
        <title>Cataloging the Phylogenetic Diversity of Human Bladder Bacteria.</title>
        <authorList>
            <person name="Du J."/>
        </authorList>
    </citation>
    <scope>NUCLEOTIDE SEQUENCE</scope>
    <source>
        <strain evidence="2">UMB1231</strain>
    </source>
</reference>
<proteinExistence type="predicted"/>
<evidence type="ECO:0000313" key="2">
    <source>
        <dbReference type="EMBL" id="MDK7187532.1"/>
    </source>
</evidence>
<dbReference type="Proteomes" id="UP001229251">
    <property type="component" value="Unassembled WGS sequence"/>
</dbReference>
<organism evidence="2 3">
    <name type="scientific">Facklamia hominis</name>
    <dbReference type="NCBI Taxonomy" id="178214"/>
    <lineage>
        <taxon>Bacteria</taxon>
        <taxon>Bacillati</taxon>
        <taxon>Bacillota</taxon>
        <taxon>Bacilli</taxon>
        <taxon>Lactobacillales</taxon>
        <taxon>Aerococcaceae</taxon>
        <taxon>Facklamia</taxon>
    </lineage>
</organism>
<accession>A0AAJ1Q612</accession>
<feature type="transmembrane region" description="Helical" evidence="1">
    <location>
        <begin position="15"/>
        <end position="32"/>
    </location>
</feature>
<evidence type="ECO:0000256" key="1">
    <source>
        <dbReference type="SAM" id="Phobius"/>
    </source>
</evidence>
<dbReference type="AlphaFoldDB" id="A0AAJ1Q612"/>